<evidence type="ECO:0000256" key="5">
    <source>
        <dbReference type="ARBA" id="ARBA00032284"/>
    </source>
</evidence>
<keyword evidence="3" id="KW-0720">Serine protease</keyword>
<dbReference type="InterPro" id="IPR011042">
    <property type="entry name" value="6-blade_b-propeller_TolB-like"/>
</dbReference>
<name>A0ABN6PKJ1_9BURK</name>
<evidence type="ECO:0000256" key="3">
    <source>
        <dbReference type="ARBA" id="ARBA00022825"/>
    </source>
</evidence>
<keyword evidence="11" id="KW-1185">Reference proteome</keyword>
<dbReference type="Pfam" id="PF07676">
    <property type="entry name" value="PD40"/>
    <property type="match status" value="2"/>
</dbReference>
<dbReference type="Gene3D" id="2.120.10.30">
    <property type="entry name" value="TolB, C-terminal domain"/>
    <property type="match status" value="2"/>
</dbReference>
<feature type="region of interest" description="Disordered" evidence="8">
    <location>
        <begin position="1"/>
        <end position="46"/>
    </location>
</feature>
<evidence type="ECO:0000256" key="6">
    <source>
        <dbReference type="ARBA" id="ARBA00032596"/>
    </source>
</evidence>
<dbReference type="InterPro" id="IPR002471">
    <property type="entry name" value="Pept_S9_AS"/>
</dbReference>
<dbReference type="PROSITE" id="PS00708">
    <property type="entry name" value="PRO_ENDOPEP_SER"/>
    <property type="match status" value="1"/>
</dbReference>
<feature type="compositionally biased region" description="Low complexity" evidence="8">
    <location>
        <begin position="9"/>
        <end position="34"/>
    </location>
</feature>
<organism evidence="10 11">
    <name type="scientific">Sphaerotilus microaerophilus</name>
    <dbReference type="NCBI Taxonomy" id="2914710"/>
    <lineage>
        <taxon>Bacteria</taxon>
        <taxon>Pseudomonadati</taxon>
        <taxon>Pseudomonadota</taxon>
        <taxon>Betaproteobacteria</taxon>
        <taxon>Burkholderiales</taxon>
        <taxon>Sphaerotilaceae</taxon>
        <taxon>Sphaerotilus</taxon>
    </lineage>
</organism>
<dbReference type="RefSeq" id="WP_251972650.1">
    <property type="nucleotide sequence ID" value="NZ_AP025730.1"/>
</dbReference>
<feature type="domain" description="Peptidase S9 prolyl oligopeptidase catalytic" evidence="9">
    <location>
        <begin position="497"/>
        <end position="703"/>
    </location>
</feature>
<sequence>MATRKRSPRAPTGATATATAPPADTDAAPAGGPAASPPARQPITVNDLWQMERVGPPSLSPDGAQAVVAVQRFSMDENLGRTRLWLLSTLGGAPRALTSGDKDTEPAWSPRGDRIAFLSRREQEGSKDEEAQLYLIAPDGGEARRVTSRAGGIEAFKWFPDGRRIAFIAWVWPDERGSEAQARRHQAWKDRKTSGYVTSEPLYRFWDHHLPQDRVPHLHLLNLDDGSVTDLFEGTPCELSRTEPTASGFDISPDGRRIVFAFNPAPEKRIDGRQALYEIELDGARLAGAPRAIVQDEAWDCHSPRYSPAAADGSERVAFIASHQGIKHTMPQQLAVWERESGRWQVESAAWDHDVEAPLHWEDDGQALLFGAEERGARHLWRFDLPDQRAERVHAGGWVGGFDKVAGTVALALDTLDHPPQILALLPGEPPRRIEAFNDALLARLALGRNEVLQVTGARGDAVQVRLVFPPDFDPARRWPVVHTIHGGPHAAFGDNWHWRWNHHLLAAAGQVVACVNYHGSSGFGHAFADSITHRWGELELQDIEAASDWLLAQPWADPQRLYATGGSYGGYMVAWMNGHVPAGRYAAYVCHAGCFDWTAMFADDAYDWYAKELGAWYWDDPARIAAQSPHSRAGHMSTPTLVIHGALDYRVPDAQGLAYYNTLKARRVDARLLWFPDENHWVLKPANSRLWYEEFQAWLSSHVLAPAQTPAVMVGTKRLAATKTTAARSRRKPV</sequence>
<dbReference type="Gene3D" id="3.40.50.1820">
    <property type="entry name" value="alpha/beta hydrolase"/>
    <property type="match status" value="1"/>
</dbReference>
<dbReference type="SUPFAM" id="SSF82171">
    <property type="entry name" value="DPP6 N-terminal domain-like"/>
    <property type="match status" value="1"/>
</dbReference>
<dbReference type="Pfam" id="PF00326">
    <property type="entry name" value="Peptidase_S9"/>
    <property type="match status" value="1"/>
</dbReference>
<evidence type="ECO:0000313" key="11">
    <source>
        <dbReference type="Proteomes" id="UP001057498"/>
    </source>
</evidence>
<keyword evidence="1" id="KW-0732">Signal</keyword>
<evidence type="ECO:0000256" key="4">
    <source>
        <dbReference type="ARBA" id="ARBA00022990"/>
    </source>
</evidence>
<reference evidence="10" key="1">
    <citation type="submission" date="2022-04" db="EMBL/GenBank/DDBJ databases">
        <title>Whole genome sequence of Sphaerotilus sp. FB-5.</title>
        <authorList>
            <person name="Takeda M."/>
            <person name="Narihara S."/>
            <person name="Akimoto M."/>
            <person name="Akimoto R."/>
            <person name="Nishiyashiki S."/>
            <person name="Murakami T."/>
        </authorList>
    </citation>
    <scope>NUCLEOTIDE SEQUENCE</scope>
    <source>
        <strain evidence="10">FB-5</strain>
    </source>
</reference>
<dbReference type="PANTHER" id="PTHR42776:SF13">
    <property type="entry name" value="DIPEPTIDYL-PEPTIDASE 5"/>
    <property type="match status" value="1"/>
</dbReference>
<keyword evidence="3" id="KW-0645">Protease</keyword>
<proteinExistence type="predicted"/>
<gene>
    <name evidence="10" type="ORF">CATMQ487_15070</name>
</gene>
<evidence type="ECO:0000256" key="1">
    <source>
        <dbReference type="ARBA" id="ARBA00022729"/>
    </source>
</evidence>
<evidence type="ECO:0000256" key="2">
    <source>
        <dbReference type="ARBA" id="ARBA00022801"/>
    </source>
</evidence>
<comment type="function">
    <text evidence="7">This enzyme catalyzes the hydrolysis of the N-terminal peptide bond of an N-acetylated peptide to generate an N-acetylated amino acid and a peptide with a free N-terminus. It preferentially cleaves off Ac-Ala, Ac-Met and Ac-Ser. Also, involved in the degradation of oxidized and glycated proteins.</text>
</comment>
<evidence type="ECO:0000313" key="10">
    <source>
        <dbReference type="EMBL" id="BDI04537.1"/>
    </source>
</evidence>
<dbReference type="Proteomes" id="UP001057498">
    <property type="component" value="Chromosome"/>
</dbReference>
<evidence type="ECO:0000256" key="8">
    <source>
        <dbReference type="SAM" id="MobiDB-lite"/>
    </source>
</evidence>
<evidence type="ECO:0000259" key="9">
    <source>
        <dbReference type="Pfam" id="PF00326"/>
    </source>
</evidence>
<dbReference type="InterPro" id="IPR001375">
    <property type="entry name" value="Peptidase_S9_cat"/>
</dbReference>
<dbReference type="SUPFAM" id="SSF53474">
    <property type="entry name" value="alpha/beta-Hydrolases"/>
    <property type="match status" value="1"/>
</dbReference>
<dbReference type="InterPro" id="IPR029058">
    <property type="entry name" value="AB_hydrolase_fold"/>
</dbReference>
<protein>
    <recommendedName>
        <fullName evidence="6">Acyl-peptide hydrolase</fullName>
    </recommendedName>
    <alternativeName>
        <fullName evidence="5">Acylaminoacyl-peptidase</fullName>
    </alternativeName>
</protein>
<accession>A0ABN6PKJ1</accession>
<keyword evidence="2" id="KW-0378">Hydrolase</keyword>
<keyword evidence="4" id="KW-0007">Acetylation</keyword>
<evidence type="ECO:0000256" key="7">
    <source>
        <dbReference type="ARBA" id="ARBA00045885"/>
    </source>
</evidence>
<dbReference type="PANTHER" id="PTHR42776">
    <property type="entry name" value="SERINE PEPTIDASE S9 FAMILY MEMBER"/>
    <property type="match status" value="1"/>
</dbReference>
<dbReference type="EMBL" id="AP025730">
    <property type="protein sequence ID" value="BDI04537.1"/>
    <property type="molecule type" value="Genomic_DNA"/>
</dbReference>
<dbReference type="InterPro" id="IPR011659">
    <property type="entry name" value="WD40"/>
</dbReference>